<dbReference type="GO" id="GO:0019698">
    <property type="term" value="P:D-galacturonate catabolic process"/>
    <property type="evidence" value="ECO:0007669"/>
    <property type="project" value="TreeGrafter"/>
</dbReference>
<organism evidence="8 9">
    <name type="scientific">Halobacillus aidingensis</name>
    <dbReference type="NCBI Taxonomy" id="240303"/>
    <lineage>
        <taxon>Bacteria</taxon>
        <taxon>Bacillati</taxon>
        <taxon>Bacillota</taxon>
        <taxon>Bacilli</taxon>
        <taxon>Bacillales</taxon>
        <taxon>Bacillaceae</taxon>
        <taxon>Halobacillus</taxon>
    </lineage>
</organism>
<evidence type="ECO:0000313" key="8">
    <source>
        <dbReference type="EMBL" id="SDO33007.1"/>
    </source>
</evidence>
<evidence type="ECO:0000256" key="2">
    <source>
        <dbReference type="ARBA" id="ARBA00004892"/>
    </source>
</evidence>
<evidence type="ECO:0000256" key="1">
    <source>
        <dbReference type="ARBA" id="ARBA00001165"/>
    </source>
</evidence>
<keyword evidence="6 7" id="KW-0413">Isomerase</keyword>
<dbReference type="STRING" id="240303.SAMN05421677_104142"/>
<reference evidence="9" key="1">
    <citation type="submission" date="2016-10" db="EMBL/GenBank/DDBJ databases">
        <authorList>
            <person name="Varghese N."/>
            <person name="Submissions S."/>
        </authorList>
    </citation>
    <scope>NUCLEOTIDE SEQUENCE [LARGE SCALE GENOMIC DNA]</scope>
    <source>
        <strain evidence="9">CGMCC 1.3703</strain>
    </source>
</reference>
<evidence type="ECO:0000256" key="5">
    <source>
        <dbReference type="ARBA" id="ARBA00020555"/>
    </source>
</evidence>
<name>A0A1H0INQ1_HALAD</name>
<dbReference type="InterPro" id="IPR032466">
    <property type="entry name" value="Metal_Hydrolase"/>
</dbReference>
<dbReference type="InterPro" id="IPR003766">
    <property type="entry name" value="Uronate_isomerase"/>
</dbReference>
<proteinExistence type="inferred from homology"/>
<protein>
    <recommendedName>
        <fullName evidence="5 7">Uronate isomerase</fullName>
        <ecNumber evidence="4 7">5.3.1.12</ecNumber>
    </recommendedName>
    <alternativeName>
        <fullName evidence="7">Glucuronate isomerase</fullName>
    </alternativeName>
    <alternativeName>
        <fullName evidence="7">Uronic isomerase</fullName>
    </alternativeName>
</protein>
<evidence type="ECO:0000256" key="3">
    <source>
        <dbReference type="ARBA" id="ARBA00008397"/>
    </source>
</evidence>
<dbReference type="GO" id="GO:0042840">
    <property type="term" value="P:D-glucuronate catabolic process"/>
    <property type="evidence" value="ECO:0007669"/>
    <property type="project" value="TreeGrafter"/>
</dbReference>
<keyword evidence="9" id="KW-1185">Reference proteome</keyword>
<dbReference type="HAMAP" id="MF_00675">
    <property type="entry name" value="UxaC"/>
    <property type="match status" value="1"/>
</dbReference>
<dbReference type="Pfam" id="PF02614">
    <property type="entry name" value="UxaC"/>
    <property type="match status" value="1"/>
</dbReference>
<accession>A0A1H0INQ1</accession>
<dbReference type="AlphaFoldDB" id="A0A1H0INQ1"/>
<dbReference type="EC" id="5.3.1.12" evidence="4 7"/>
<comment type="pathway">
    <text evidence="2 7">Carbohydrate metabolism; pentose and glucuronate interconversion.</text>
</comment>
<evidence type="ECO:0000256" key="6">
    <source>
        <dbReference type="ARBA" id="ARBA00023235"/>
    </source>
</evidence>
<dbReference type="Proteomes" id="UP000198860">
    <property type="component" value="Unassembled WGS sequence"/>
</dbReference>
<gene>
    <name evidence="7" type="primary">uxaC</name>
    <name evidence="8" type="ORF">SAMN05421677_104142</name>
</gene>
<evidence type="ECO:0000256" key="4">
    <source>
        <dbReference type="ARBA" id="ARBA00012546"/>
    </source>
</evidence>
<dbReference type="SUPFAM" id="SSF51556">
    <property type="entry name" value="Metallo-dependent hydrolases"/>
    <property type="match status" value="1"/>
</dbReference>
<dbReference type="EMBL" id="FNIZ01000004">
    <property type="protein sequence ID" value="SDO33007.1"/>
    <property type="molecule type" value="Genomic_DNA"/>
</dbReference>
<dbReference type="PANTHER" id="PTHR30068:SF4">
    <property type="entry name" value="URONATE ISOMERASE"/>
    <property type="match status" value="1"/>
</dbReference>
<evidence type="ECO:0000313" key="9">
    <source>
        <dbReference type="Proteomes" id="UP000198860"/>
    </source>
</evidence>
<dbReference type="PANTHER" id="PTHR30068">
    <property type="entry name" value="URONATE ISOMERASE"/>
    <property type="match status" value="1"/>
</dbReference>
<evidence type="ECO:0000256" key="7">
    <source>
        <dbReference type="HAMAP-Rule" id="MF_00675"/>
    </source>
</evidence>
<dbReference type="Gene3D" id="1.10.2020.10">
    <property type="entry name" value="uronate isomerase, domain 2, chain A"/>
    <property type="match status" value="1"/>
</dbReference>
<dbReference type="GO" id="GO:0008880">
    <property type="term" value="F:glucuronate isomerase activity"/>
    <property type="evidence" value="ECO:0007669"/>
    <property type="project" value="UniProtKB-UniRule"/>
</dbReference>
<dbReference type="UniPathway" id="UPA00246"/>
<dbReference type="NCBIfam" id="NF002794">
    <property type="entry name" value="PRK02925.1"/>
    <property type="match status" value="1"/>
</dbReference>
<sequence length="476" mass="54738">MILKNFVDETFLLNSETAERLYNNYAKDMPIIDYHCHLSPKEIFENKSYKTITDIWLDGDHYKWRLMRANGIDEELITGDADPYDKFLAWAKTVPKSIGNPVYTWTHLELQRYFNVYNALNEESAPEIWERVNEQLNQKDFGVQDLIKASNVEVICTTDDPVDDLRYHKQLKESDFETVVLPSFRPDKGLELNRDGFQEWLSQLEEASQFSIDTYEDFLAALDGRVRYFHEVGGRVSDHALDEVVYEDAKLGEAAEIFIKAKNGEKVSHTEEAKYKSFTLTYLGKLYSEHGWVMQYHISAQRNNNSRMFERLGPDTGFDSMNDGQIAKPLCQLLDSLDKQSALPKTVLYSLNPKDNPVLATIAGSFQEGGVPGKMQFGTAWWFNDTKEGMLSQMKTLADMGVLSQFIGMLTDSRSFLSYTRHEYFRRILCDLLATWVENGEVPNDDELLEPIIKDISYRNAANYIGIKTPTQSLEV</sequence>
<comment type="similarity">
    <text evidence="3 7">Belongs to the metallo-dependent hydrolases superfamily. Uronate isomerase family.</text>
</comment>
<comment type="catalytic activity">
    <reaction evidence="7">
        <text>aldehydo-D-galacturonate = keto-D-tagaturonate</text>
        <dbReference type="Rhea" id="RHEA:27702"/>
        <dbReference type="ChEBI" id="CHEBI:12952"/>
        <dbReference type="ChEBI" id="CHEBI:17886"/>
    </reaction>
</comment>
<dbReference type="Gene3D" id="3.20.20.140">
    <property type="entry name" value="Metal-dependent hydrolases"/>
    <property type="match status" value="1"/>
</dbReference>
<comment type="catalytic activity">
    <reaction evidence="1 7">
        <text>D-glucuronate = D-fructuronate</text>
        <dbReference type="Rhea" id="RHEA:13049"/>
        <dbReference type="ChEBI" id="CHEBI:58720"/>
        <dbReference type="ChEBI" id="CHEBI:59863"/>
        <dbReference type="EC" id="5.3.1.12"/>
    </reaction>
</comment>